<dbReference type="OrthoDB" id="9758472at2"/>
<evidence type="ECO:0000259" key="13">
    <source>
        <dbReference type="Pfam" id="PF07715"/>
    </source>
</evidence>
<dbReference type="NCBIfam" id="TIGR01783">
    <property type="entry name" value="TonB-siderophor"/>
    <property type="match status" value="1"/>
</dbReference>
<keyword evidence="6 11" id="KW-0798">TonB box</keyword>
<dbReference type="GO" id="GO:0015891">
    <property type="term" value="P:siderophore transport"/>
    <property type="evidence" value="ECO:0007669"/>
    <property type="project" value="InterPro"/>
</dbReference>
<dbReference type="InterPro" id="IPR037066">
    <property type="entry name" value="Plug_dom_sf"/>
</dbReference>
<dbReference type="PANTHER" id="PTHR32552">
    <property type="entry name" value="FERRICHROME IRON RECEPTOR-RELATED"/>
    <property type="match status" value="1"/>
</dbReference>
<evidence type="ECO:0000256" key="9">
    <source>
        <dbReference type="ARBA" id="ARBA00023237"/>
    </source>
</evidence>
<evidence type="ECO:0000256" key="11">
    <source>
        <dbReference type="RuleBase" id="RU003357"/>
    </source>
</evidence>
<dbReference type="SUPFAM" id="SSF56935">
    <property type="entry name" value="Porins"/>
    <property type="match status" value="1"/>
</dbReference>
<dbReference type="InterPro" id="IPR010105">
    <property type="entry name" value="TonB_sidphr_rcpt"/>
</dbReference>
<feature type="domain" description="TonB-dependent receptor plug" evidence="13">
    <location>
        <begin position="64"/>
        <end position="165"/>
    </location>
</feature>
<dbReference type="Gene3D" id="2.40.170.20">
    <property type="entry name" value="TonB-dependent receptor, beta-barrel domain"/>
    <property type="match status" value="1"/>
</dbReference>
<evidence type="ECO:0000256" key="3">
    <source>
        <dbReference type="ARBA" id="ARBA00022448"/>
    </source>
</evidence>
<evidence type="ECO:0000313" key="15">
    <source>
        <dbReference type="Proteomes" id="UP000246278"/>
    </source>
</evidence>
<reference evidence="15" key="1">
    <citation type="submission" date="2017-10" db="EMBL/GenBank/DDBJ databases">
        <authorList>
            <person name="Gaisin V.A."/>
            <person name="Rysina M.S."/>
            <person name="Grouzdev D.S."/>
        </authorList>
    </citation>
    <scope>NUCLEOTIDE SEQUENCE [LARGE SCALE GENOMIC DNA]</scope>
    <source>
        <strain evidence="15">V1</strain>
    </source>
</reference>
<sequence length="711" mass="79439">MRRSVLFQAVFPAVICNVLLVTPLFAEEPEFTLPEISVVGEKVSTSTVALDDETDAASRLGLTIRETPASVEVVDRETIQERGDRTVFEAVDKTAGFASASSPASPGVFSVRGFTGNSVAWLYNGIRIPGGSNLSARVMDTANLERIEVLRGPASVLHGEGAIGAAINLISRQPKFSEQPIEIDYGFSSFNSHRFHAGTGGSIRDDEVAYRLDVSTNRYGSNIDDERTILDRVTGSLLFKPSDNMSFTLEADYMRDETDNAYYGTPLVDGKIDESLREINYNNLTDNITASDALWVRGNFEWTPAADWKITNRLYYYDAFREWRNVEKFTYDNGVVTRSWWGDIGNDHQVIGDRIDALYKGKIGGMENRLLVGVDFSYTDFESDRNDFSGSEIVDPYDPPVADFIDVAGGYRTPQRDVTISQWAVFMEDQLSIIPSFKLVGGFRYDTFHAEWIYLDEASSPEASKTHRFASWRLGAVYDLTSDIALYASYATAVEPGSTLLLIKRNQTQLDLTEAKQIELGLKQTFWDGKGEWTFAVYDITKTNVFVPDPSSPGDKLAVGQQSSRGAELSLGLRPSRHWQIDANIAAVDARYDDYTAGNPPVSLDDNRPPFAPEWVGNFGLRYMMNENLGFGAWVRHVSPVYVDDANTLELDAYTTLDLSLDYKFNSWAKAGVNVRNVTDELYANWSSHYATDQVIIANPRTYELFVNLRI</sequence>
<comment type="subcellular location">
    <subcellularLocation>
        <location evidence="1 10">Cell outer membrane</location>
        <topology evidence="1 10">Multi-pass membrane protein</topology>
    </subcellularLocation>
</comment>
<keyword evidence="7 10" id="KW-0472">Membrane</keyword>
<dbReference type="Pfam" id="PF07715">
    <property type="entry name" value="Plug"/>
    <property type="match status" value="1"/>
</dbReference>
<dbReference type="GO" id="GO:0009279">
    <property type="term" value="C:cell outer membrane"/>
    <property type="evidence" value="ECO:0007669"/>
    <property type="project" value="UniProtKB-SubCell"/>
</dbReference>
<comment type="similarity">
    <text evidence="2 10 11">Belongs to the TonB-dependent receptor family.</text>
</comment>
<keyword evidence="8 14" id="KW-0675">Receptor</keyword>
<evidence type="ECO:0000256" key="4">
    <source>
        <dbReference type="ARBA" id="ARBA00022452"/>
    </source>
</evidence>
<gene>
    <name evidence="14" type="ORF">CR164_12290</name>
</gene>
<dbReference type="InterPro" id="IPR039426">
    <property type="entry name" value="TonB-dep_rcpt-like"/>
</dbReference>
<dbReference type="InterPro" id="IPR036942">
    <property type="entry name" value="Beta-barrel_TonB_sf"/>
</dbReference>
<dbReference type="Pfam" id="PF00593">
    <property type="entry name" value="TonB_dep_Rec_b-barrel"/>
    <property type="match status" value="1"/>
</dbReference>
<comment type="caution">
    <text evidence="14">The sequence shown here is derived from an EMBL/GenBank/DDBJ whole genome shotgun (WGS) entry which is preliminary data.</text>
</comment>
<keyword evidence="15" id="KW-1185">Reference proteome</keyword>
<keyword evidence="4 10" id="KW-1134">Transmembrane beta strand</keyword>
<accession>A0A317T2W4</accession>
<dbReference type="PANTHER" id="PTHR32552:SF84">
    <property type="entry name" value="TONB-DEPENDENT RECEPTOR-RELATED"/>
    <property type="match status" value="1"/>
</dbReference>
<evidence type="ECO:0000256" key="1">
    <source>
        <dbReference type="ARBA" id="ARBA00004571"/>
    </source>
</evidence>
<dbReference type="EMBL" id="PDNZ01000011">
    <property type="protein sequence ID" value="PWW81038.1"/>
    <property type="molecule type" value="Genomic_DNA"/>
</dbReference>
<keyword evidence="5 10" id="KW-0812">Transmembrane</keyword>
<evidence type="ECO:0000256" key="2">
    <source>
        <dbReference type="ARBA" id="ARBA00009810"/>
    </source>
</evidence>
<dbReference type="AlphaFoldDB" id="A0A317T2W4"/>
<organism evidence="14 15">
    <name type="scientific">Prosthecochloris marina</name>
    <dbReference type="NCBI Taxonomy" id="2017681"/>
    <lineage>
        <taxon>Bacteria</taxon>
        <taxon>Pseudomonadati</taxon>
        <taxon>Chlorobiota</taxon>
        <taxon>Chlorobiia</taxon>
        <taxon>Chlorobiales</taxon>
        <taxon>Chlorobiaceae</taxon>
        <taxon>Prosthecochloris</taxon>
    </lineage>
</organism>
<dbReference type="GO" id="GO:0015344">
    <property type="term" value="F:siderophore uptake transmembrane transporter activity"/>
    <property type="evidence" value="ECO:0007669"/>
    <property type="project" value="TreeGrafter"/>
</dbReference>
<dbReference type="PROSITE" id="PS52016">
    <property type="entry name" value="TONB_DEPENDENT_REC_3"/>
    <property type="match status" value="1"/>
</dbReference>
<dbReference type="Gene3D" id="2.170.130.10">
    <property type="entry name" value="TonB-dependent receptor, plug domain"/>
    <property type="match status" value="1"/>
</dbReference>
<proteinExistence type="inferred from homology"/>
<keyword evidence="9 10" id="KW-0998">Cell outer membrane</keyword>
<evidence type="ECO:0000259" key="12">
    <source>
        <dbReference type="Pfam" id="PF00593"/>
    </source>
</evidence>
<keyword evidence="3 10" id="KW-0813">Transport</keyword>
<dbReference type="InterPro" id="IPR000531">
    <property type="entry name" value="Beta-barrel_TonB"/>
</dbReference>
<feature type="domain" description="TonB-dependent receptor-like beta-barrel" evidence="12">
    <location>
        <begin position="242"/>
        <end position="678"/>
    </location>
</feature>
<dbReference type="RefSeq" id="WP_110024296.1">
    <property type="nucleotide sequence ID" value="NZ_PDNZ01000011.1"/>
</dbReference>
<protein>
    <submittedName>
        <fullName evidence="14">TonB-dependent siderophore receptor</fullName>
    </submittedName>
</protein>
<evidence type="ECO:0000256" key="6">
    <source>
        <dbReference type="ARBA" id="ARBA00023077"/>
    </source>
</evidence>
<dbReference type="GO" id="GO:0038023">
    <property type="term" value="F:signaling receptor activity"/>
    <property type="evidence" value="ECO:0007669"/>
    <property type="project" value="InterPro"/>
</dbReference>
<dbReference type="CDD" id="cd01347">
    <property type="entry name" value="ligand_gated_channel"/>
    <property type="match status" value="1"/>
</dbReference>
<evidence type="ECO:0000256" key="5">
    <source>
        <dbReference type="ARBA" id="ARBA00022692"/>
    </source>
</evidence>
<evidence type="ECO:0000256" key="8">
    <source>
        <dbReference type="ARBA" id="ARBA00023170"/>
    </source>
</evidence>
<evidence type="ECO:0000256" key="7">
    <source>
        <dbReference type="ARBA" id="ARBA00023136"/>
    </source>
</evidence>
<dbReference type="InterPro" id="IPR012910">
    <property type="entry name" value="Plug_dom"/>
</dbReference>
<name>A0A317T2W4_9CHLB</name>
<evidence type="ECO:0000313" key="14">
    <source>
        <dbReference type="EMBL" id="PWW81038.1"/>
    </source>
</evidence>
<evidence type="ECO:0000256" key="10">
    <source>
        <dbReference type="PROSITE-ProRule" id="PRU01360"/>
    </source>
</evidence>
<dbReference type="Proteomes" id="UP000246278">
    <property type="component" value="Unassembled WGS sequence"/>
</dbReference>